<keyword evidence="2" id="KW-0813">Transport</keyword>
<dbReference type="InterPro" id="IPR007387">
    <property type="entry name" value="TRAP_DctQ"/>
</dbReference>
<evidence type="ECO:0000313" key="11">
    <source>
        <dbReference type="EMBL" id="WBW50041.1"/>
    </source>
</evidence>
<feature type="transmembrane region" description="Helical" evidence="9">
    <location>
        <begin position="84"/>
        <end position="105"/>
    </location>
</feature>
<keyword evidence="6 9" id="KW-1133">Transmembrane helix</keyword>
<evidence type="ECO:0000313" key="12">
    <source>
        <dbReference type="Proteomes" id="UP001210339"/>
    </source>
</evidence>
<dbReference type="Proteomes" id="UP001210339">
    <property type="component" value="Chromosome"/>
</dbReference>
<feature type="domain" description="Tripartite ATP-independent periplasmic transporters DctQ component" evidence="10">
    <location>
        <begin position="21"/>
        <end position="151"/>
    </location>
</feature>
<dbReference type="PANTHER" id="PTHR35011:SF2">
    <property type="entry name" value="2,3-DIKETO-L-GULONATE TRAP TRANSPORTER SMALL PERMEASE PROTEIN YIAM"/>
    <property type="match status" value="1"/>
</dbReference>
<keyword evidence="12" id="KW-1185">Reference proteome</keyword>
<reference evidence="11 12" key="1">
    <citation type="submission" date="2023-01" db="EMBL/GenBank/DDBJ databases">
        <authorList>
            <person name="Lee S.H."/>
            <person name="Jung H.S."/>
            <person name="Yun J.U."/>
        </authorList>
    </citation>
    <scope>NUCLEOTIDE SEQUENCE [LARGE SCALE GENOMIC DNA]</scope>
    <source>
        <strain evidence="11 12">CBA3646</strain>
    </source>
</reference>
<feature type="transmembrane region" description="Helical" evidence="9">
    <location>
        <begin position="12"/>
        <end position="33"/>
    </location>
</feature>
<keyword evidence="5 9" id="KW-0812">Transmembrane</keyword>
<sequence>MLKWLNKNIEEVILIILLIVMTSVLGIQIVARYVFNQSLSWSEELVRYLFVWSTFIGVPYCIKNESSIKVDQFRNNMPVGIQKALLYIDKIIIFVLFFILLIFSFDVVKTTYLSGTTSAAMRIPMFWVQASVVVGSFLSLIRISQNFYKVWSGRKDVVQKHGL</sequence>
<name>A0ABY7QUK8_9FIRM</name>
<organism evidence="11 12">
    <name type="scientific">Peptoniphilus equinus</name>
    <dbReference type="NCBI Taxonomy" id="3016343"/>
    <lineage>
        <taxon>Bacteria</taxon>
        <taxon>Bacillati</taxon>
        <taxon>Bacillota</taxon>
        <taxon>Tissierellia</taxon>
        <taxon>Tissierellales</taxon>
        <taxon>Peptoniphilaceae</taxon>
        <taxon>Peptoniphilus</taxon>
    </lineage>
</organism>
<proteinExistence type="inferred from homology"/>
<feature type="transmembrane region" description="Helical" evidence="9">
    <location>
        <begin position="45"/>
        <end position="63"/>
    </location>
</feature>
<accession>A0ABY7QUK8</accession>
<evidence type="ECO:0000256" key="7">
    <source>
        <dbReference type="ARBA" id="ARBA00023136"/>
    </source>
</evidence>
<gene>
    <name evidence="11" type="ORF">O6R05_00300</name>
</gene>
<dbReference type="RefSeq" id="WP_271191572.1">
    <property type="nucleotide sequence ID" value="NZ_CP115667.1"/>
</dbReference>
<evidence type="ECO:0000256" key="5">
    <source>
        <dbReference type="ARBA" id="ARBA00022692"/>
    </source>
</evidence>
<comment type="subcellular location">
    <subcellularLocation>
        <location evidence="1">Cell inner membrane</location>
        <topology evidence="1">Multi-pass membrane protein</topology>
    </subcellularLocation>
</comment>
<evidence type="ECO:0000256" key="3">
    <source>
        <dbReference type="ARBA" id="ARBA00022475"/>
    </source>
</evidence>
<evidence type="ECO:0000256" key="8">
    <source>
        <dbReference type="ARBA" id="ARBA00038436"/>
    </source>
</evidence>
<keyword evidence="7 9" id="KW-0472">Membrane</keyword>
<dbReference type="Pfam" id="PF04290">
    <property type="entry name" value="DctQ"/>
    <property type="match status" value="1"/>
</dbReference>
<comment type="similarity">
    <text evidence="8">Belongs to the TRAP transporter small permease family.</text>
</comment>
<protein>
    <submittedName>
        <fullName evidence="11">TRAP transporter small permease</fullName>
    </submittedName>
</protein>
<dbReference type="PANTHER" id="PTHR35011">
    <property type="entry name" value="2,3-DIKETO-L-GULONATE TRAP TRANSPORTER SMALL PERMEASE PROTEIN YIAM"/>
    <property type="match status" value="1"/>
</dbReference>
<keyword evidence="3" id="KW-1003">Cell membrane</keyword>
<evidence type="ECO:0000256" key="1">
    <source>
        <dbReference type="ARBA" id="ARBA00004429"/>
    </source>
</evidence>
<evidence type="ECO:0000259" key="10">
    <source>
        <dbReference type="Pfam" id="PF04290"/>
    </source>
</evidence>
<dbReference type="InterPro" id="IPR055348">
    <property type="entry name" value="DctQ"/>
</dbReference>
<evidence type="ECO:0000256" key="2">
    <source>
        <dbReference type="ARBA" id="ARBA00022448"/>
    </source>
</evidence>
<feature type="transmembrane region" description="Helical" evidence="9">
    <location>
        <begin position="125"/>
        <end position="144"/>
    </location>
</feature>
<evidence type="ECO:0000256" key="4">
    <source>
        <dbReference type="ARBA" id="ARBA00022519"/>
    </source>
</evidence>
<keyword evidence="4" id="KW-0997">Cell inner membrane</keyword>
<evidence type="ECO:0000256" key="9">
    <source>
        <dbReference type="SAM" id="Phobius"/>
    </source>
</evidence>
<dbReference type="EMBL" id="CP115667">
    <property type="protein sequence ID" value="WBW50041.1"/>
    <property type="molecule type" value="Genomic_DNA"/>
</dbReference>
<evidence type="ECO:0000256" key="6">
    <source>
        <dbReference type="ARBA" id="ARBA00022989"/>
    </source>
</evidence>